<gene>
    <name evidence="4" type="ORF">Q760_16425</name>
</gene>
<keyword evidence="2" id="KW-0472">Membrane</keyword>
<sequence>MTQSVDVQPGWYDDGHSPGVLRWFDGRAWSEHTTPAEPPASPVAAAPTAAPAALAPPHPVTAGQSFEPGDWVAPGSAPALAPAVAPGQVPQPHGPAHAFGETQSYGPRQSFGAPRSFGGPQPSGGGQPYGAPGHGFPPAAAYGTPAVVAHEVRGGIGRGPSDVVHWLLPTGRSWQSIVAGYLGLFALVLWPVAPFSLALGVWALVRAQHGGHGRGRAVFAIVAGLLGVVVGVAFLTGFLTTF</sequence>
<evidence type="ECO:0000259" key="3">
    <source>
        <dbReference type="Pfam" id="PF10708"/>
    </source>
</evidence>
<evidence type="ECO:0000313" key="5">
    <source>
        <dbReference type="Proteomes" id="UP000029833"/>
    </source>
</evidence>
<organism evidence="4 5">
    <name type="scientific">Cellulomonas cellasea DSM 20118</name>
    <dbReference type="NCBI Taxonomy" id="1408250"/>
    <lineage>
        <taxon>Bacteria</taxon>
        <taxon>Bacillati</taxon>
        <taxon>Actinomycetota</taxon>
        <taxon>Actinomycetes</taxon>
        <taxon>Micrococcales</taxon>
        <taxon>Cellulomonadaceae</taxon>
        <taxon>Cellulomonas</taxon>
    </lineage>
</organism>
<feature type="region of interest" description="Disordered" evidence="1">
    <location>
        <begin position="31"/>
        <end position="135"/>
    </location>
</feature>
<protein>
    <recommendedName>
        <fullName evidence="3">DUF2510 domain-containing protein</fullName>
    </recommendedName>
</protein>
<dbReference type="RefSeq" id="WP_034630646.1">
    <property type="nucleotide sequence ID" value="NZ_AXNT01000075.1"/>
</dbReference>
<comment type="caution">
    <text evidence="4">The sequence shown here is derived from an EMBL/GenBank/DDBJ whole genome shotgun (WGS) entry which is preliminary data.</text>
</comment>
<keyword evidence="5" id="KW-1185">Reference proteome</keyword>
<dbReference type="InterPro" id="IPR018929">
    <property type="entry name" value="DUF2510"/>
</dbReference>
<evidence type="ECO:0000313" key="4">
    <source>
        <dbReference type="EMBL" id="KGM01940.1"/>
    </source>
</evidence>
<dbReference type="STRING" id="1408250.Q760_16425"/>
<evidence type="ECO:0000256" key="1">
    <source>
        <dbReference type="SAM" id="MobiDB-lite"/>
    </source>
</evidence>
<feature type="transmembrane region" description="Helical" evidence="2">
    <location>
        <begin position="217"/>
        <end position="239"/>
    </location>
</feature>
<feature type="compositionally biased region" description="Low complexity" evidence="1">
    <location>
        <begin position="73"/>
        <end position="91"/>
    </location>
</feature>
<accession>A0A0A0B541</accession>
<dbReference type="Pfam" id="PF10708">
    <property type="entry name" value="DUF2510"/>
    <property type="match status" value="1"/>
</dbReference>
<dbReference type="AlphaFoldDB" id="A0A0A0B541"/>
<keyword evidence="2" id="KW-0812">Transmembrane</keyword>
<keyword evidence="2" id="KW-1133">Transmembrane helix</keyword>
<feature type="compositionally biased region" description="Low complexity" evidence="1">
    <location>
        <begin position="42"/>
        <end position="53"/>
    </location>
</feature>
<proteinExistence type="predicted"/>
<reference evidence="4 5" key="1">
    <citation type="submission" date="2013-10" db="EMBL/GenBank/DDBJ databases">
        <authorList>
            <person name="Wang G."/>
            <person name="Zhuang W."/>
        </authorList>
    </citation>
    <scope>NUCLEOTIDE SEQUENCE [LARGE SCALE GENOMIC DNA]</scope>
    <source>
        <strain evidence="4 5">DSM 20118</strain>
    </source>
</reference>
<dbReference type="Proteomes" id="UP000029833">
    <property type="component" value="Unassembled WGS sequence"/>
</dbReference>
<evidence type="ECO:0000256" key="2">
    <source>
        <dbReference type="SAM" id="Phobius"/>
    </source>
</evidence>
<dbReference type="OrthoDB" id="9793824at2"/>
<feature type="domain" description="DUF2510" evidence="3">
    <location>
        <begin position="9"/>
        <end position="41"/>
    </location>
</feature>
<feature type="transmembrane region" description="Helical" evidence="2">
    <location>
        <begin position="178"/>
        <end position="205"/>
    </location>
</feature>
<name>A0A0A0B541_9CELL</name>
<dbReference type="EMBL" id="AXNT01000075">
    <property type="protein sequence ID" value="KGM01940.1"/>
    <property type="molecule type" value="Genomic_DNA"/>
</dbReference>